<feature type="domain" description="Rhodanese" evidence="2">
    <location>
        <begin position="45"/>
        <end position="135"/>
    </location>
</feature>
<sequence length="137" mass="15148">MMKMIRSFVRYIGVCLAMVLAINVYAEQATEQISQQDYLQAAKSASSEMVLLDVRSAQEYAQGHIAGAINISHNEIEAKLNELAPFKDKTIVVYCRSGRRAAFAEAILAKNGFNKLRHLTGDMNGWLAADLPVNTVK</sequence>
<dbReference type="CDD" id="cd00158">
    <property type="entry name" value="RHOD"/>
    <property type="match status" value="1"/>
</dbReference>
<dbReference type="Pfam" id="PF00581">
    <property type="entry name" value="Rhodanese"/>
    <property type="match status" value="1"/>
</dbReference>
<feature type="chain" id="PRO_5020758725" evidence="1">
    <location>
        <begin position="27"/>
        <end position="137"/>
    </location>
</feature>
<dbReference type="SUPFAM" id="SSF52821">
    <property type="entry name" value="Rhodanese/Cell cycle control phosphatase"/>
    <property type="match status" value="1"/>
</dbReference>
<dbReference type="SMART" id="SM00450">
    <property type="entry name" value="RHOD"/>
    <property type="match status" value="1"/>
</dbReference>
<evidence type="ECO:0000313" key="3">
    <source>
        <dbReference type="EMBL" id="QBG36020.1"/>
    </source>
</evidence>
<dbReference type="PANTHER" id="PTHR43031:SF1">
    <property type="entry name" value="PYRIDINE NUCLEOTIDE-DISULPHIDE OXIDOREDUCTASE"/>
    <property type="match status" value="1"/>
</dbReference>
<dbReference type="EMBL" id="CP034759">
    <property type="protein sequence ID" value="QBG36020.1"/>
    <property type="molecule type" value="Genomic_DNA"/>
</dbReference>
<dbReference type="Proteomes" id="UP000290244">
    <property type="component" value="Chromosome"/>
</dbReference>
<dbReference type="PROSITE" id="PS50206">
    <property type="entry name" value="RHODANESE_3"/>
    <property type="match status" value="1"/>
</dbReference>
<dbReference type="OrthoDB" id="9814704at2"/>
<dbReference type="InterPro" id="IPR050229">
    <property type="entry name" value="GlpE_sulfurtransferase"/>
</dbReference>
<accession>A0A4V0ZG45</accession>
<evidence type="ECO:0000313" key="4">
    <source>
        <dbReference type="Proteomes" id="UP000290244"/>
    </source>
</evidence>
<dbReference type="KEGG" id="lsd:EMK97_10020"/>
<dbReference type="Gene3D" id="3.40.250.10">
    <property type="entry name" value="Rhodanese-like domain"/>
    <property type="match status" value="1"/>
</dbReference>
<keyword evidence="4" id="KW-1185">Reference proteome</keyword>
<evidence type="ECO:0000259" key="2">
    <source>
        <dbReference type="PROSITE" id="PS50206"/>
    </source>
</evidence>
<reference evidence="3 4" key="1">
    <citation type="submission" date="2018-12" db="EMBL/GenBank/DDBJ databases">
        <title>Complete genome of Litorilituus sediminis.</title>
        <authorList>
            <person name="Liu A."/>
            <person name="Rong J."/>
        </authorList>
    </citation>
    <scope>NUCLEOTIDE SEQUENCE [LARGE SCALE GENOMIC DNA]</scope>
    <source>
        <strain evidence="3 4">JCM 17549</strain>
    </source>
</reference>
<feature type="signal peptide" evidence="1">
    <location>
        <begin position="1"/>
        <end position="26"/>
    </location>
</feature>
<protein>
    <submittedName>
        <fullName evidence="3">Rhodanese-like domain-containing protein</fullName>
    </submittedName>
</protein>
<proteinExistence type="predicted"/>
<organism evidence="3 4">
    <name type="scientific">Litorilituus sediminis</name>
    <dbReference type="NCBI Taxonomy" id="718192"/>
    <lineage>
        <taxon>Bacteria</taxon>
        <taxon>Pseudomonadati</taxon>
        <taxon>Pseudomonadota</taxon>
        <taxon>Gammaproteobacteria</taxon>
        <taxon>Alteromonadales</taxon>
        <taxon>Colwelliaceae</taxon>
        <taxon>Litorilituus</taxon>
    </lineage>
</organism>
<evidence type="ECO:0000256" key="1">
    <source>
        <dbReference type="SAM" id="SignalP"/>
    </source>
</evidence>
<dbReference type="InterPro" id="IPR001763">
    <property type="entry name" value="Rhodanese-like_dom"/>
</dbReference>
<dbReference type="AlphaFoldDB" id="A0A4V0ZG45"/>
<dbReference type="PANTHER" id="PTHR43031">
    <property type="entry name" value="FAD-DEPENDENT OXIDOREDUCTASE"/>
    <property type="match status" value="1"/>
</dbReference>
<name>A0A4V0ZG45_9GAMM</name>
<gene>
    <name evidence="3" type="ORF">EMK97_10020</name>
</gene>
<dbReference type="InterPro" id="IPR036873">
    <property type="entry name" value="Rhodanese-like_dom_sf"/>
</dbReference>
<keyword evidence="1" id="KW-0732">Signal</keyword>